<organism evidence="1">
    <name type="scientific">marine sediment metagenome</name>
    <dbReference type="NCBI Taxonomy" id="412755"/>
    <lineage>
        <taxon>unclassified sequences</taxon>
        <taxon>metagenomes</taxon>
        <taxon>ecological metagenomes</taxon>
    </lineage>
</organism>
<accession>X1SJ04</accession>
<reference evidence="1" key="1">
    <citation type="journal article" date="2014" name="Front. Microbiol.">
        <title>High frequency of phylogenetically diverse reductive dehalogenase-homologous genes in deep subseafloor sedimentary metagenomes.</title>
        <authorList>
            <person name="Kawai M."/>
            <person name="Futagami T."/>
            <person name="Toyoda A."/>
            <person name="Takaki Y."/>
            <person name="Nishi S."/>
            <person name="Hori S."/>
            <person name="Arai W."/>
            <person name="Tsubouchi T."/>
            <person name="Morono Y."/>
            <person name="Uchiyama I."/>
            <person name="Ito T."/>
            <person name="Fujiyama A."/>
            <person name="Inagaki F."/>
            <person name="Takami H."/>
        </authorList>
    </citation>
    <scope>NUCLEOTIDE SEQUENCE</scope>
    <source>
        <strain evidence="1">Expedition CK06-06</strain>
    </source>
</reference>
<name>X1SJ04_9ZZZZ</name>
<comment type="caution">
    <text evidence="1">The sequence shown here is derived from an EMBL/GenBank/DDBJ whole genome shotgun (WGS) entry which is preliminary data.</text>
</comment>
<proteinExistence type="predicted"/>
<sequence length="85" mass="9902">MPVITRDEWKKWQEERKRFAKNETKGFTGDIKALEQHIKTLREVCPKDVTGYPHTTALMVLDELQQRVDAAKRYLVSVGGQKVYP</sequence>
<dbReference type="AlphaFoldDB" id="X1SJ04"/>
<protein>
    <submittedName>
        <fullName evidence="1">Uncharacterized protein</fullName>
    </submittedName>
</protein>
<dbReference type="EMBL" id="BARW01000010">
    <property type="protein sequence ID" value="GAI67759.1"/>
    <property type="molecule type" value="Genomic_DNA"/>
</dbReference>
<evidence type="ECO:0000313" key="1">
    <source>
        <dbReference type="EMBL" id="GAI67759.1"/>
    </source>
</evidence>
<gene>
    <name evidence="1" type="ORF">S12H4_00150</name>
</gene>